<feature type="region of interest" description="Disordered" evidence="2">
    <location>
        <begin position="341"/>
        <end position="403"/>
    </location>
</feature>
<dbReference type="InParanoid" id="A9UPY3"/>
<name>A9UPY3_MONBE</name>
<evidence type="ECO:0000256" key="1">
    <source>
        <dbReference type="SAM" id="Coils"/>
    </source>
</evidence>
<sequence>MTYRNSITIIIIVVQAQQNSGKVRYRGEKLTQSLIWVGITYQSQAQQNSGKVRYRGEKLTQSLIWVGIVPQECLDALSAGTEGFAAWCKIDNADGQLRVKNIPYGPGNSRLRGFDRDHARFLKSFVSQAGVERLLFEYTNGLYIPDGRGASQGGEVRGLCLYTPTRNYDDPEGMHDACRHLQIRAFLARLAARLQPFLPRLREASKAHSQSWIKKYGPVPQSAIGAHASDEVRAAELLYFAEAMIIATLRELQHDLMSWDAMVRMRRVAHFNVSDGESKKLKASRNQNLLNVTEPRVESALKFFDETALSDDELELLTADACGGEANASTNVIRVTALGHEYEDEEDGQDVDVQSEADTRASSVAMSDITTPSTVRQSRGSGRSKRPRISPGSSCEAASSDHPTDAVLQQLLRQQHDHVTLSEESRDRRQAEQQLFQMRMQQEQLTFQAEQQRKQLEFQVEQQERKLRFQAEHELAMARLKHEQTMQLSQLQMNYQRWRVERGEEALHQDAAPS</sequence>
<feature type="compositionally biased region" description="Acidic residues" evidence="2">
    <location>
        <begin position="342"/>
        <end position="355"/>
    </location>
</feature>
<evidence type="ECO:0000313" key="3">
    <source>
        <dbReference type="EMBL" id="EDQ92954.1"/>
    </source>
</evidence>
<dbReference type="GeneID" id="5888149"/>
<evidence type="ECO:0000256" key="2">
    <source>
        <dbReference type="SAM" id="MobiDB-lite"/>
    </source>
</evidence>
<protein>
    <submittedName>
        <fullName evidence="3">Uncharacterized protein</fullName>
    </submittedName>
</protein>
<dbReference type="RefSeq" id="XP_001742716.1">
    <property type="nucleotide sequence ID" value="XM_001742664.1"/>
</dbReference>
<feature type="compositionally biased region" description="Polar residues" evidence="2">
    <location>
        <begin position="360"/>
        <end position="381"/>
    </location>
</feature>
<dbReference type="Proteomes" id="UP000001357">
    <property type="component" value="Unassembled WGS sequence"/>
</dbReference>
<reference evidence="3 4" key="1">
    <citation type="journal article" date="2008" name="Nature">
        <title>The genome of the choanoflagellate Monosiga brevicollis and the origin of metazoans.</title>
        <authorList>
            <consortium name="JGI Sequencing"/>
            <person name="King N."/>
            <person name="Westbrook M.J."/>
            <person name="Young S.L."/>
            <person name="Kuo A."/>
            <person name="Abedin M."/>
            <person name="Chapman J."/>
            <person name="Fairclough S."/>
            <person name="Hellsten U."/>
            <person name="Isogai Y."/>
            <person name="Letunic I."/>
            <person name="Marr M."/>
            <person name="Pincus D."/>
            <person name="Putnam N."/>
            <person name="Rokas A."/>
            <person name="Wright K.J."/>
            <person name="Zuzow R."/>
            <person name="Dirks W."/>
            <person name="Good M."/>
            <person name="Goodstein D."/>
            <person name="Lemons D."/>
            <person name="Li W."/>
            <person name="Lyons J.B."/>
            <person name="Morris A."/>
            <person name="Nichols S."/>
            <person name="Richter D.J."/>
            <person name="Salamov A."/>
            <person name="Bork P."/>
            <person name="Lim W.A."/>
            <person name="Manning G."/>
            <person name="Miller W.T."/>
            <person name="McGinnis W."/>
            <person name="Shapiro H."/>
            <person name="Tjian R."/>
            <person name="Grigoriev I.V."/>
            <person name="Rokhsar D."/>
        </authorList>
    </citation>
    <scope>NUCLEOTIDE SEQUENCE [LARGE SCALE GENOMIC DNA]</scope>
    <source>
        <strain evidence="4">MX1 / ATCC 50154</strain>
    </source>
</reference>
<accession>A9UPY3</accession>
<dbReference type="KEGG" id="mbr:MONBRDRAFT_5106"/>
<organism evidence="3 4">
    <name type="scientific">Monosiga brevicollis</name>
    <name type="common">Choanoflagellate</name>
    <dbReference type="NCBI Taxonomy" id="81824"/>
    <lineage>
        <taxon>Eukaryota</taxon>
        <taxon>Choanoflagellata</taxon>
        <taxon>Craspedida</taxon>
        <taxon>Salpingoecidae</taxon>
        <taxon>Monosiga</taxon>
    </lineage>
</organism>
<gene>
    <name evidence="3" type="ORF">MONBRDRAFT_5106</name>
</gene>
<keyword evidence="1" id="KW-0175">Coiled coil</keyword>
<dbReference type="EMBL" id="CH991543">
    <property type="protein sequence ID" value="EDQ92954.1"/>
    <property type="molecule type" value="Genomic_DNA"/>
</dbReference>
<keyword evidence="4" id="KW-1185">Reference proteome</keyword>
<feature type="coiled-coil region" evidence="1">
    <location>
        <begin position="421"/>
        <end position="473"/>
    </location>
</feature>
<proteinExistence type="predicted"/>
<dbReference type="AlphaFoldDB" id="A9UPY3"/>
<evidence type="ECO:0000313" key="4">
    <source>
        <dbReference type="Proteomes" id="UP000001357"/>
    </source>
</evidence>